<comment type="caution">
    <text evidence="2">The sequence shown here is derived from an EMBL/GenBank/DDBJ whole genome shotgun (WGS) entry which is preliminary data.</text>
</comment>
<reference evidence="2" key="1">
    <citation type="journal article" date="2015" name="Nature">
        <title>Complex archaea that bridge the gap between prokaryotes and eukaryotes.</title>
        <authorList>
            <person name="Spang A."/>
            <person name="Saw J.H."/>
            <person name="Jorgensen S.L."/>
            <person name="Zaremba-Niedzwiedzka K."/>
            <person name="Martijn J."/>
            <person name="Lind A.E."/>
            <person name="van Eijk R."/>
            <person name="Schleper C."/>
            <person name="Guy L."/>
            <person name="Ettema T.J."/>
        </authorList>
    </citation>
    <scope>NUCLEOTIDE SEQUENCE</scope>
</reference>
<accession>A0A0F9DFW8</accession>
<name>A0A0F9DFW8_9ZZZZ</name>
<dbReference type="EMBL" id="LAZR01029124">
    <property type="protein sequence ID" value="KKL60519.1"/>
    <property type="molecule type" value="Genomic_DNA"/>
</dbReference>
<proteinExistence type="predicted"/>
<keyword evidence="1" id="KW-0812">Transmembrane</keyword>
<dbReference type="AlphaFoldDB" id="A0A0F9DFW8"/>
<organism evidence="2">
    <name type="scientific">marine sediment metagenome</name>
    <dbReference type="NCBI Taxonomy" id="412755"/>
    <lineage>
        <taxon>unclassified sequences</taxon>
        <taxon>metagenomes</taxon>
        <taxon>ecological metagenomes</taxon>
    </lineage>
</organism>
<evidence type="ECO:0000256" key="1">
    <source>
        <dbReference type="SAM" id="Phobius"/>
    </source>
</evidence>
<keyword evidence="1" id="KW-0472">Membrane</keyword>
<gene>
    <name evidence="2" type="ORF">LCGC14_2204510</name>
</gene>
<sequence>MKNNDADYGLLVLKNRDKTMMDEVIILFFLGLFIGHFIPAMQPYMQKGWQAMGYNGAPWYFEFVIVGLPFQRLG</sequence>
<keyword evidence="1" id="KW-1133">Transmembrane helix</keyword>
<feature type="transmembrane region" description="Helical" evidence="1">
    <location>
        <begin position="24"/>
        <end position="45"/>
    </location>
</feature>
<protein>
    <submittedName>
        <fullName evidence="2">Uncharacterized protein</fullName>
    </submittedName>
</protein>
<evidence type="ECO:0000313" key="2">
    <source>
        <dbReference type="EMBL" id="KKL60519.1"/>
    </source>
</evidence>